<dbReference type="Proteomes" id="UP001430953">
    <property type="component" value="Unassembled WGS sequence"/>
</dbReference>
<protein>
    <submittedName>
        <fullName evidence="1">Uncharacterized protein</fullName>
    </submittedName>
</protein>
<dbReference type="AlphaFoldDB" id="A0AAW2G7G0"/>
<evidence type="ECO:0000313" key="1">
    <source>
        <dbReference type="EMBL" id="KAL0123545.1"/>
    </source>
</evidence>
<sequence length="72" mass="8213">MRVALFARTNGRNAVRIWKICGPSSLDVSRAYIIPRSFPMKFPTLQVHEMFFQSRDINAVNLSRTTDSSPIV</sequence>
<accession>A0AAW2G7G0</accession>
<reference evidence="1 2" key="1">
    <citation type="submission" date="2023-03" db="EMBL/GenBank/DDBJ databases">
        <title>High recombination rates correlate with genetic variation in Cardiocondyla obscurior ants.</title>
        <authorList>
            <person name="Errbii M."/>
        </authorList>
    </citation>
    <scope>NUCLEOTIDE SEQUENCE [LARGE SCALE GENOMIC DNA]</scope>
    <source>
        <strain evidence="1">Alpha-2009</strain>
        <tissue evidence="1">Whole body</tissue>
    </source>
</reference>
<evidence type="ECO:0000313" key="2">
    <source>
        <dbReference type="Proteomes" id="UP001430953"/>
    </source>
</evidence>
<name>A0AAW2G7G0_9HYME</name>
<gene>
    <name evidence="1" type="ORF">PUN28_005807</name>
</gene>
<proteinExistence type="predicted"/>
<comment type="caution">
    <text evidence="1">The sequence shown here is derived from an EMBL/GenBank/DDBJ whole genome shotgun (WGS) entry which is preliminary data.</text>
</comment>
<dbReference type="EMBL" id="JADYXP020000005">
    <property type="protein sequence ID" value="KAL0123545.1"/>
    <property type="molecule type" value="Genomic_DNA"/>
</dbReference>
<organism evidence="1 2">
    <name type="scientific">Cardiocondyla obscurior</name>
    <dbReference type="NCBI Taxonomy" id="286306"/>
    <lineage>
        <taxon>Eukaryota</taxon>
        <taxon>Metazoa</taxon>
        <taxon>Ecdysozoa</taxon>
        <taxon>Arthropoda</taxon>
        <taxon>Hexapoda</taxon>
        <taxon>Insecta</taxon>
        <taxon>Pterygota</taxon>
        <taxon>Neoptera</taxon>
        <taxon>Endopterygota</taxon>
        <taxon>Hymenoptera</taxon>
        <taxon>Apocrita</taxon>
        <taxon>Aculeata</taxon>
        <taxon>Formicoidea</taxon>
        <taxon>Formicidae</taxon>
        <taxon>Myrmicinae</taxon>
        <taxon>Cardiocondyla</taxon>
    </lineage>
</organism>
<keyword evidence="2" id="KW-1185">Reference proteome</keyword>